<protein>
    <submittedName>
        <fullName evidence="2">Uncharacterized protein</fullName>
    </submittedName>
</protein>
<accession>A0A2L2DJD9</accession>
<proteinExistence type="predicted"/>
<dbReference type="EMBL" id="MG602507">
    <property type="protein sequence ID" value="AVG46284.1"/>
    <property type="molecule type" value="Genomic_DNA"/>
</dbReference>
<feature type="region of interest" description="Disordered" evidence="1">
    <location>
        <begin position="1"/>
        <end position="22"/>
    </location>
</feature>
<feature type="region of interest" description="Disordered" evidence="1">
    <location>
        <begin position="63"/>
        <end position="104"/>
    </location>
</feature>
<organismHost>
    <name type="scientific">Acanthamoeba polyphaga</name>
    <name type="common">Amoeba</name>
    <dbReference type="NCBI Taxonomy" id="5757"/>
</organismHost>
<organism evidence="2">
    <name type="scientific">Acanthamoeba polyphaga mimivirus</name>
    <name type="common">APMV</name>
    <dbReference type="NCBI Taxonomy" id="212035"/>
    <lineage>
        <taxon>Viruses</taxon>
        <taxon>Varidnaviria</taxon>
        <taxon>Bamfordvirae</taxon>
        <taxon>Nucleocytoviricota</taxon>
        <taxon>Megaviricetes</taxon>
        <taxon>Imitervirales</taxon>
        <taxon>Mimiviridae</taxon>
        <taxon>Megamimivirinae</taxon>
        <taxon>Mimivirus</taxon>
        <taxon>Mimivirus bradfordmassiliense</taxon>
    </lineage>
</organism>
<evidence type="ECO:0000256" key="1">
    <source>
        <dbReference type="SAM" id="MobiDB-lite"/>
    </source>
</evidence>
<feature type="compositionally biased region" description="Basic residues" evidence="1">
    <location>
        <begin position="67"/>
        <end position="85"/>
    </location>
</feature>
<dbReference type="Proteomes" id="UP000280369">
    <property type="component" value="Segment"/>
</dbReference>
<evidence type="ECO:0000313" key="2">
    <source>
        <dbReference type="EMBL" id="AVG46284.1"/>
    </source>
</evidence>
<name>A0A2L2DJD9_MIMIV</name>
<reference evidence="2" key="1">
    <citation type="journal article" date="2017" name="Front. Microbiol.">
        <title>Genome Characterization of the First Mimiviruses of Lineage C Isolated in Brazil.</title>
        <authorList>
            <person name="Assis F.L."/>
            <person name="Franco-Luiz A.P.M."/>
            <person name="Dos Santos R.N."/>
            <person name="Campos F.S."/>
            <person name="Dornas F.P."/>
            <person name="Borato P.V.M."/>
            <person name="Franco A.C."/>
            <person name="Abrahao J.S."/>
            <person name="Colson P."/>
            <person name="Scola B."/>
        </authorList>
    </citation>
    <scope>NUCLEOTIDE SEQUENCE [LARGE SCALE GENOMIC DNA]</scope>
</reference>
<sequence>MTHGSWNRPSRGRVTDNFNRSPSNCHCQSNAGNFIGFPGFNTKNYNNNFFGHENPFNWVDRQSNNHNHNHNHHHNHNHNHHHHHNHQSDPVVYYRQPEKQSSAKHKALCKALHC</sequence>